<dbReference type="EMBL" id="JBDFQZ010000010">
    <property type="protein sequence ID" value="KAK9681781.1"/>
    <property type="molecule type" value="Genomic_DNA"/>
</dbReference>
<comment type="caution">
    <text evidence="1">The sequence shown here is derived from an EMBL/GenBank/DDBJ whole genome shotgun (WGS) entry which is preliminary data.</text>
</comment>
<evidence type="ECO:0000313" key="1">
    <source>
        <dbReference type="EMBL" id="KAK9681781.1"/>
    </source>
</evidence>
<dbReference type="AlphaFoldDB" id="A0AAW1HXM4"/>
<keyword evidence="2" id="KW-1185">Reference proteome</keyword>
<dbReference type="Proteomes" id="UP001443914">
    <property type="component" value="Unassembled WGS sequence"/>
</dbReference>
<name>A0AAW1HXM4_SAPOF</name>
<sequence>MQLHNHHLGLRSWHAIQPSLGKITLLSSGCLSLVPFYRYHLDVLDFAICCTTYFDITRNSNSQSSLISYTFRFSHYSLIYLFTLEMIVNGPFSKNRIRPELLSLPKSIANINPFSTSIIKVLLCCCCKLVLQYSNLFIVVVN</sequence>
<proteinExistence type="predicted"/>
<accession>A0AAW1HXM4</accession>
<evidence type="ECO:0000313" key="2">
    <source>
        <dbReference type="Proteomes" id="UP001443914"/>
    </source>
</evidence>
<gene>
    <name evidence="1" type="ORF">RND81_10G027400</name>
</gene>
<reference evidence="1" key="1">
    <citation type="submission" date="2024-03" db="EMBL/GenBank/DDBJ databases">
        <title>WGS assembly of Saponaria officinalis var. Norfolk2.</title>
        <authorList>
            <person name="Jenkins J."/>
            <person name="Shu S."/>
            <person name="Grimwood J."/>
            <person name="Barry K."/>
            <person name="Goodstein D."/>
            <person name="Schmutz J."/>
            <person name="Leebens-Mack J."/>
            <person name="Osbourn A."/>
        </authorList>
    </citation>
    <scope>NUCLEOTIDE SEQUENCE [LARGE SCALE GENOMIC DNA]</scope>
    <source>
        <strain evidence="1">JIC</strain>
    </source>
</reference>
<protein>
    <submittedName>
        <fullName evidence="1">Uncharacterized protein</fullName>
    </submittedName>
</protein>
<organism evidence="1 2">
    <name type="scientific">Saponaria officinalis</name>
    <name type="common">Common soapwort</name>
    <name type="synonym">Lychnis saponaria</name>
    <dbReference type="NCBI Taxonomy" id="3572"/>
    <lineage>
        <taxon>Eukaryota</taxon>
        <taxon>Viridiplantae</taxon>
        <taxon>Streptophyta</taxon>
        <taxon>Embryophyta</taxon>
        <taxon>Tracheophyta</taxon>
        <taxon>Spermatophyta</taxon>
        <taxon>Magnoliopsida</taxon>
        <taxon>eudicotyledons</taxon>
        <taxon>Gunneridae</taxon>
        <taxon>Pentapetalae</taxon>
        <taxon>Caryophyllales</taxon>
        <taxon>Caryophyllaceae</taxon>
        <taxon>Caryophylleae</taxon>
        <taxon>Saponaria</taxon>
    </lineage>
</organism>